<dbReference type="AlphaFoldDB" id="A0A2U3PUN3"/>
<reference evidence="1 2" key="1">
    <citation type="submission" date="2018-03" db="EMBL/GenBank/DDBJ databases">
        <authorList>
            <person name="Gully D."/>
        </authorList>
    </citation>
    <scope>NUCLEOTIDE SEQUENCE [LARGE SCALE GENOMIC DNA]</scope>
    <source>
        <strain evidence="1">ORS3257</strain>
    </source>
</reference>
<dbReference type="Proteomes" id="UP000246085">
    <property type="component" value="Chromosome BRAD3257"/>
</dbReference>
<evidence type="ECO:0000313" key="1">
    <source>
        <dbReference type="EMBL" id="SPP92870.1"/>
    </source>
</evidence>
<proteinExistence type="predicted"/>
<organism evidence="1 2">
    <name type="scientific">Bradyrhizobium vignae</name>
    <dbReference type="NCBI Taxonomy" id="1549949"/>
    <lineage>
        <taxon>Bacteria</taxon>
        <taxon>Pseudomonadati</taxon>
        <taxon>Pseudomonadota</taxon>
        <taxon>Alphaproteobacteria</taxon>
        <taxon>Hyphomicrobiales</taxon>
        <taxon>Nitrobacteraceae</taxon>
        <taxon>Bradyrhizobium</taxon>
    </lineage>
</organism>
<gene>
    <name evidence="1" type="ORF">BRAD3257_1753</name>
</gene>
<name>A0A2U3PUN3_9BRAD</name>
<dbReference type="EMBL" id="LS398110">
    <property type="protein sequence ID" value="SPP92870.1"/>
    <property type="molecule type" value="Genomic_DNA"/>
</dbReference>
<dbReference type="KEGG" id="bvz:BRAD3257_1753"/>
<protein>
    <submittedName>
        <fullName evidence="1">Uncharacterized protein</fullName>
    </submittedName>
</protein>
<sequence length="61" mass="6789">MGQVVYLSQVPQRPPFAQLDALSTSELSEALSSCHKIREEILRMIEVSALAERAIGDYSRP</sequence>
<evidence type="ECO:0000313" key="2">
    <source>
        <dbReference type="Proteomes" id="UP000246085"/>
    </source>
</evidence>
<accession>A0A2U3PUN3</accession>